<sequence length="84" mass="8828">MTLSVGCRSQEEVGLGGGEVLAVLACLYATYIVALHAYGMCTETYLAHNGPMHCATYERTRGSTLVASRLLGFADVARCKAVGA</sequence>
<feature type="transmembrane region" description="Helical" evidence="1">
    <location>
        <begin position="20"/>
        <end position="38"/>
    </location>
</feature>
<name>K5W1D9_PHACS</name>
<dbReference type="HOGENOM" id="CLU_2528209_0_0_1"/>
<reference evidence="2 3" key="1">
    <citation type="journal article" date="2012" name="BMC Genomics">
        <title>Comparative genomics of the white-rot fungi, Phanerochaete carnosa and P. chrysosporium, to elucidate the genetic basis of the distinct wood types they colonize.</title>
        <authorList>
            <person name="Suzuki H."/>
            <person name="MacDonald J."/>
            <person name="Syed K."/>
            <person name="Salamov A."/>
            <person name="Hori C."/>
            <person name="Aerts A."/>
            <person name="Henrissat B."/>
            <person name="Wiebenga A."/>
            <person name="vanKuyk P.A."/>
            <person name="Barry K."/>
            <person name="Lindquist E."/>
            <person name="LaButti K."/>
            <person name="Lapidus A."/>
            <person name="Lucas S."/>
            <person name="Coutinho P."/>
            <person name="Gong Y."/>
            <person name="Samejima M."/>
            <person name="Mahadevan R."/>
            <person name="Abou-Zaid M."/>
            <person name="de Vries R.P."/>
            <person name="Igarashi K."/>
            <person name="Yadav J.S."/>
            <person name="Grigoriev I.V."/>
            <person name="Master E.R."/>
        </authorList>
    </citation>
    <scope>NUCLEOTIDE SEQUENCE [LARGE SCALE GENOMIC DNA]</scope>
    <source>
        <strain evidence="2 3">HHB-10118-sp</strain>
    </source>
</reference>
<keyword evidence="3" id="KW-1185">Reference proteome</keyword>
<dbReference type="AlphaFoldDB" id="K5W1D9"/>
<organism evidence="2 3">
    <name type="scientific">Phanerochaete carnosa (strain HHB-10118-sp)</name>
    <name type="common">White-rot fungus</name>
    <name type="synonym">Peniophora carnosa</name>
    <dbReference type="NCBI Taxonomy" id="650164"/>
    <lineage>
        <taxon>Eukaryota</taxon>
        <taxon>Fungi</taxon>
        <taxon>Dikarya</taxon>
        <taxon>Basidiomycota</taxon>
        <taxon>Agaricomycotina</taxon>
        <taxon>Agaricomycetes</taxon>
        <taxon>Polyporales</taxon>
        <taxon>Phanerochaetaceae</taxon>
        <taxon>Phanerochaete</taxon>
    </lineage>
</organism>
<dbReference type="Proteomes" id="UP000008370">
    <property type="component" value="Unassembled WGS sequence"/>
</dbReference>
<proteinExistence type="predicted"/>
<evidence type="ECO:0000256" key="1">
    <source>
        <dbReference type="SAM" id="Phobius"/>
    </source>
</evidence>
<dbReference type="KEGG" id="pco:PHACADRAFT_251447"/>
<protein>
    <submittedName>
        <fullName evidence="2">Uncharacterized protein</fullName>
    </submittedName>
</protein>
<keyword evidence="1" id="KW-1133">Transmembrane helix</keyword>
<dbReference type="InParanoid" id="K5W1D9"/>
<evidence type="ECO:0000313" key="3">
    <source>
        <dbReference type="Proteomes" id="UP000008370"/>
    </source>
</evidence>
<gene>
    <name evidence="2" type="ORF">PHACADRAFT_251447</name>
</gene>
<accession>K5W1D9</accession>
<evidence type="ECO:0000313" key="2">
    <source>
        <dbReference type="EMBL" id="EKM57673.1"/>
    </source>
</evidence>
<dbReference type="EMBL" id="JH930470">
    <property type="protein sequence ID" value="EKM57673.1"/>
    <property type="molecule type" value="Genomic_DNA"/>
</dbReference>
<keyword evidence="1" id="KW-0472">Membrane</keyword>
<keyword evidence="1" id="KW-0812">Transmembrane</keyword>
<dbReference type="GeneID" id="18915224"/>
<dbReference type="RefSeq" id="XP_007393020.1">
    <property type="nucleotide sequence ID" value="XM_007392958.1"/>
</dbReference>